<dbReference type="SMART" id="SM00563">
    <property type="entry name" value="PlsC"/>
    <property type="match status" value="1"/>
</dbReference>
<keyword evidence="1" id="KW-0472">Membrane</keyword>
<evidence type="ECO:0000259" key="2">
    <source>
        <dbReference type="SMART" id="SM00563"/>
    </source>
</evidence>
<feature type="transmembrane region" description="Helical" evidence="1">
    <location>
        <begin position="270"/>
        <end position="292"/>
    </location>
</feature>
<name>A0A2T1CAJ0_9CYAN</name>
<dbReference type="Proteomes" id="UP000238762">
    <property type="component" value="Unassembled WGS sequence"/>
</dbReference>
<organism evidence="3 4">
    <name type="scientific">Merismopedia glauca CCAP 1448/3</name>
    <dbReference type="NCBI Taxonomy" id="1296344"/>
    <lineage>
        <taxon>Bacteria</taxon>
        <taxon>Bacillati</taxon>
        <taxon>Cyanobacteriota</taxon>
        <taxon>Cyanophyceae</taxon>
        <taxon>Synechococcales</taxon>
        <taxon>Merismopediaceae</taxon>
        <taxon>Merismopedia</taxon>
    </lineage>
</organism>
<dbReference type="EMBL" id="PVWJ01000001">
    <property type="protein sequence ID" value="PSB05249.1"/>
    <property type="molecule type" value="Genomic_DNA"/>
</dbReference>
<keyword evidence="4" id="KW-1185">Reference proteome</keyword>
<proteinExistence type="predicted"/>
<accession>A0A2T1CAJ0</accession>
<feature type="domain" description="Phospholipid/glycerol acyltransferase" evidence="2">
    <location>
        <begin position="128"/>
        <end position="250"/>
    </location>
</feature>
<protein>
    <submittedName>
        <fullName evidence="3">Glycerol acyltransferase</fullName>
    </submittedName>
</protein>
<dbReference type="OrthoDB" id="9808424at2"/>
<evidence type="ECO:0000313" key="4">
    <source>
        <dbReference type="Proteomes" id="UP000238762"/>
    </source>
</evidence>
<evidence type="ECO:0000256" key="1">
    <source>
        <dbReference type="SAM" id="Phobius"/>
    </source>
</evidence>
<sequence length="354" mass="41515">MLLPQDSQIEDSVTGRIHKYQFSWFDWFCLWYPPGWLIIFNRHWQHYYDDPDGWKWWEYWLFLIPGGFYLALLMRWVRLGFRSPKSQDRKFDPDYQQAFVNEVIGQIVTSYFQAELESIENLPIDGSLIVAINHAGMCFPWDFLALAYLLNQHQGWQIEPLAHLALFNHPWMLWWFPPDWANVLGAIPANTSSLEVALKNQRIVLYAPEGVRGPGKGWNQRYQLQKFDPSFIRLSQRYQIPILPIICLGSENLHPFAFNMPKVAHKLQLPVFPVSGLMIWFGLFPSMGVWAAKTHLRYYMEPILDFSTKKFPLSTSQAYRQAQKLRSHLQVKIDKIKEEGRGGLGRHGDAENDL</sequence>
<dbReference type="SUPFAM" id="SSF69593">
    <property type="entry name" value="Glycerol-3-phosphate (1)-acyltransferase"/>
    <property type="match status" value="1"/>
</dbReference>
<reference evidence="3 4" key="1">
    <citation type="submission" date="2018-02" db="EMBL/GenBank/DDBJ databases">
        <authorList>
            <person name="Cohen D.B."/>
            <person name="Kent A.D."/>
        </authorList>
    </citation>
    <scope>NUCLEOTIDE SEQUENCE [LARGE SCALE GENOMIC DNA]</scope>
    <source>
        <strain evidence="3 4">CCAP 1448/3</strain>
    </source>
</reference>
<reference evidence="3 4" key="2">
    <citation type="submission" date="2018-03" db="EMBL/GenBank/DDBJ databases">
        <title>The ancient ancestry and fast evolution of plastids.</title>
        <authorList>
            <person name="Moore K.R."/>
            <person name="Magnabosco C."/>
            <person name="Momper L."/>
            <person name="Gold D.A."/>
            <person name="Bosak T."/>
            <person name="Fournier G.P."/>
        </authorList>
    </citation>
    <scope>NUCLEOTIDE SEQUENCE [LARGE SCALE GENOMIC DNA]</scope>
    <source>
        <strain evidence="3 4">CCAP 1448/3</strain>
    </source>
</reference>
<dbReference type="GO" id="GO:0016020">
    <property type="term" value="C:membrane"/>
    <property type="evidence" value="ECO:0007669"/>
    <property type="project" value="TreeGrafter"/>
</dbReference>
<comment type="caution">
    <text evidence="3">The sequence shown here is derived from an EMBL/GenBank/DDBJ whole genome shotgun (WGS) entry which is preliminary data.</text>
</comment>
<keyword evidence="1" id="KW-0812">Transmembrane</keyword>
<dbReference type="Pfam" id="PF01553">
    <property type="entry name" value="Acyltransferase"/>
    <property type="match status" value="1"/>
</dbReference>
<dbReference type="InterPro" id="IPR002123">
    <property type="entry name" value="Plipid/glycerol_acylTrfase"/>
</dbReference>
<feature type="transmembrane region" description="Helical" evidence="1">
    <location>
        <begin position="21"/>
        <end position="39"/>
    </location>
</feature>
<keyword evidence="3" id="KW-0808">Transferase</keyword>
<keyword evidence="1" id="KW-1133">Transmembrane helix</keyword>
<dbReference type="GO" id="GO:0016746">
    <property type="term" value="F:acyltransferase activity"/>
    <property type="evidence" value="ECO:0007669"/>
    <property type="project" value="UniProtKB-KW"/>
</dbReference>
<dbReference type="AlphaFoldDB" id="A0A2T1CAJ0"/>
<dbReference type="PANTHER" id="PTHR22753:SF14">
    <property type="entry name" value="MONOACYLGLYCEROL_DIACYLGLYCEROL O-ACYLTRANSFERASE"/>
    <property type="match status" value="1"/>
</dbReference>
<keyword evidence="3" id="KW-0012">Acyltransferase</keyword>
<gene>
    <name evidence="3" type="ORF">C7B64_00130</name>
</gene>
<evidence type="ECO:0000313" key="3">
    <source>
        <dbReference type="EMBL" id="PSB05249.1"/>
    </source>
</evidence>
<feature type="transmembrane region" description="Helical" evidence="1">
    <location>
        <begin position="59"/>
        <end position="77"/>
    </location>
</feature>
<dbReference type="PANTHER" id="PTHR22753">
    <property type="entry name" value="TRANSMEMBRANE PROTEIN 68"/>
    <property type="match status" value="1"/>
</dbReference>